<evidence type="ECO:0000313" key="2">
    <source>
        <dbReference type="WBParaSite" id="Hba_11643"/>
    </source>
</evidence>
<dbReference type="AlphaFoldDB" id="A0A1I7X2K0"/>
<protein>
    <submittedName>
        <fullName evidence="2">Uncharacterized protein</fullName>
    </submittedName>
</protein>
<evidence type="ECO:0000313" key="1">
    <source>
        <dbReference type="Proteomes" id="UP000095283"/>
    </source>
</evidence>
<dbReference type="Proteomes" id="UP000095283">
    <property type="component" value="Unplaced"/>
</dbReference>
<proteinExistence type="predicted"/>
<keyword evidence="1" id="KW-1185">Reference proteome</keyword>
<accession>A0A1I7X2K0</accession>
<name>A0A1I7X2K0_HETBA</name>
<dbReference type="WBParaSite" id="Hba_11643">
    <property type="protein sequence ID" value="Hba_11643"/>
    <property type="gene ID" value="Hba_11643"/>
</dbReference>
<reference evidence="2" key="1">
    <citation type="submission" date="2016-11" db="UniProtKB">
        <authorList>
            <consortium name="WormBaseParasite"/>
        </authorList>
    </citation>
    <scope>IDENTIFICATION</scope>
</reference>
<sequence length="48" mass="5755">MTRYTKAKEEQYAISSEHHINIAGHCENEMRPSNMLISFLQFYYIMKV</sequence>
<organism evidence="1 2">
    <name type="scientific">Heterorhabditis bacteriophora</name>
    <name type="common">Entomopathogenic nematode worm</name>
    <dbReference type="NCBI Taxonomy" id="37862"/>
    <lineage>
        <taxon>Eukaryota</taxon>
        <taxon>Metazoa</taxon>
        <taxon>Ecdysozoa</taxon>
        <taxon>Nematoda</taxon>
        <taxon>Chromadorea</taxon>
        <taxon>Rhabditida</taxon>
        <taxon>Rhabditina</taxon>
        <taxon>Rhabditomorpha</taxon>
        <taxon>Strongyloidea</taxon>
        <taxon>Heterorhabditidae</taxon>
        <taxon>Heterorhabditis</taxon>
    </lineage>
</organism>